<evidence type="ECO:0000313" key="2">
    <source>
        <dbReference type="EMBL" id="QSX01102.1"/>
    </source>
</evidence>
<keyword evidence="2" id="KW-0808">Transferase</keyword>
<dbReference type="PANTHER" id="PTHR43861:SF1">
    <property type="entry name" value="TRANS-ACONITATE 2-METHYLTRANSFERASE"/>
    <property type="match status" value="1"/>
</dbReference>
<dbReference type="Gene3D" id="3.40.50.150">
    <property type="entry name" value="Vaccinia Virus protein VP39"/>
    <property type="match status" value="1"/>
</dbReference>
<protein>
    <submittedName>
        <fullName evidence="2">Class I SAM-dependent methyltransferase</fullName>
    </submittedName>
</protein>
<dbReference type="CDD" id="cd02440">
    <property type="entry name" value="AdoMet_MTases"/>
    <property type="match status" value="1"/>
</dbReference>
<proteinExistence type="predicted"/>
<dbReference type="KEGG" id="hakz:J0X25_09165"/>
<dbReference type="GO" id="GO:0032259">
    <property type="term" value="P:methylation"/>
    <property type="evidence" value="ECO:0007669"/>
    <property type="project" value="UniProtKB-KW"/>
</dbReference>
<sequence length="190" mass="20948">MDAVSRTRTVYGTNTHRFVEKYLSVSTADRYGTEFCEALDGKRILDIGCGPGSDLATFTSRGYEVVGLDVVSAFLQVVDRNTSESAVVQGDMRQIPFQDASFDGVWSSASFLHIPRSDAIPTLQEFQRILCDTGVIFLSAKRAPADTDPVDDRYFEYYDADEIRQMLSAAGFGQIAVETESIWVTGTARA</sequence>
<keyword evidence="2" id="KW-0489">Methyltransferase</keyword>
<name>A0A8A2VHV0_9EURY</name>
<keyword evidence="3" id="KW-1185">Reference proteome</keyword>
<organism evidence="2 3">
    <name type="scientific">Haloterrigena alkaliphila</name>
    <dbReference type="NCBI Taxonomy" id="2816475"/>
    <lineage>
        <taxon>Archaea</taxon>
        <taxon>Methanobacteriati</taxon>
        <taxon>Methanobacteriota</taxon>
        <taxon>Stenosarchaea group</taxon>
        <taxon>Halobacteria</taxon>
        <taxon>Halobacteriales</taxon>
        <taxon>Natrialbaceae</taxon>
        <taxon>Haloterrigena</taxon>
    </lineage>
</organism>
<dbReference type="InterPro" id="IPR029063">
    <property type="entry name" value="SAM-dependent_MTases_sf"/>
</dbReference>
<evidence type="ECO:0000259" key="1">
    <source>
        <dbReference type="Pfam" id="PF08241"/>
    </source>
</evidence>
<dbReference type="Proteomes" id="UP000663203">
    <property type="component" value="Chromosome"/>
</dbReference>
<dbReference type="RefSeq" id="WP_207290816.1">
    <property type="nucleotide sequence ID" value="NZ_CP071462.1"/>
</dbReference>
<dbReference type="InterPro" id="IPR013216">
    <property type="entry name" value="Methyltransf_11"/>
</dbReference>
<evidence type="ECO:0000313" key="3">
    <source>
        <dbReference type="Proteomes" id="UP000663203"/>
    </source>
</evidence>
<dbReference type="GeneID" id="63187472"/>
<dbReference type="GO" id="GO:0008757">
    <property type="term" value="F:S-adenosylmethionine-dependent methyltransferase activity"/>
    <property type="evidence" value="ECO:0007669"/>
    <property type="project" value="InterPro"/>
</dbReference>
<gene>
    <name evidence="2" type="ORF">J0X25_09165</name>
</gene>
<dbReference type="SUPFAM" id="SSF53335">
    <property type="entry name" value="S-adenosyl-L-methionine-dependent methyltransferases"/>
    <property type="match status" value="1"/>
</dbReference>
<feature type="domain" description="Methyltransferase type 11" evidence="1">
    <location>
        <begin position="45"/>
        <end position="137"/>
    </location>
</feature>
<accession>A0A8A2VHV0</accession>
<dbReference type="Pfam" id="PF08241">
    <property type="entry name" value="Methyltransf_11"/>
    <property type="match status" value="1"/>
</dbReference>
<dbReference type="EMBL" id="CP071462">
    <property type="protein sequence ID" value="QSX01102.1"/>
    <property type="molecule type" value="Genomic_DNA"/>
</dbReference>
<dbReference type="PANTHER" id="PTHR43861">
    <property type="entry name" value="TRANS-ACONITATE 2-METHYLTRANSFERASE-RELATED"/>
    <property type="match status" value="1"/>
</dbReference>
<dbReference type="AlphaFoldDB" id="A0A8A2VHV0"/>
<reference evidence="2 3" key="1">
    <citation type="submission" date="2021-03" db="EMBL/GenBank/DDBJ databases">
        <title>Haloterrigena longa sp. nov. and Haloterrigena limicola sp. nov., extremely halophilic archaea isolated from a salt lake.</title>
        <authorList>
            <person name="Henglin C."/>
        </authorList>
    </citation>
    <scope>NUCLEOTIDE SEQUENCE [LARGE SCALE GENOMIC DNA]</scope>
    <source>
        <strain evidence="2 3">KZCA68</strain>
    </source>
</reference>